<evidence type="ECO:0000256" key="3">
    <source>
        <dbReference type="ARBA" id="ARBA00022630"/>
    </source>
</evidence>
<dbReference type="EMBL" id="VFPA01000002">
    <property type="protein sequence ID" value="TQM10879.1"/>
    <property type="molecule type" value="Genomic_DNA"/>
</dbReference>
<dbReference type="OrthoDB" id="5168853at2"/>
<keyword evidence="4" id="KW-0274">FAD</keyword>
<reference evidence="8 9" key="1">
    <citation type="submission" date="2019-06" db="EMBL/GenBank/DDBJ databases">
        <title>Sequencing the genomes of 1000 actinobacteria strains.</title>
        <authorList>
            <person name="Klenk H.-P."/>
        </authorList>
    </citation>
    <scope>NUCLEOTIDE SEQUENCE [LARGE SCALE GENOMIC DNA]</scope>
    <source>
        <strain evidence="8 9">DSM 45301</strain>
    </source>
</reference>
<dbReference type="GO" id="GO:0050660">
    <property type="term" value="F:flavin adenine dinucleotide binding"/>
    <property type="evidence" value="ECO:0007669"/>
    <property type="project" value="InterPro"/>
</dbReference>
<proteinExistence type="inferred from homology"/>
<evidence type="ECO:0000313" key="9">
    <source>
        <dbReference type="Proteomes" id="UP000315677"/>
    </source>
</evidence>
<dbReference type="SUPFAM" id="SSF51905">
    <property type="entry name" value="FAD/NAD(P)-binding domain"/>
    <property type="match status" value="2"/>
</dbReference>
<keyword evidence="5" id="KW-0521">NADP</keyword>
<evidence type="ECO:0000256" key="7">
    <source>
        <dbReference type="ARBA" id="ARBA00023033"/>
    </source>
</evidence>
<dbReference type="Proteomes" id="UP000315677">
    <property type="component" value="Unassembled WGS sequence"/>
</dbReference>
<organism evidence="8 9">
    <name type="scientific">Pseudonocardia kunmingensis</name>
    <dbReference type="NCBI Taxonomy" id="630975"/>
    <lineage>
        <taxon>Bacteria</taxon>
        <taxon>Bacillati</taxon>
        <taxon>Actinomycetota</taxon>
        <taxon>Actinomycetes</taxon>
        <taxon>Pseudonocardiales</taxon>
        <taxon>Pseudonocardiaceae</taxon>
        <taxon>Pseudonocardia</taxon>
    </lineage>
</organism>
<dbReference type="InterPro" id="IPR050775">
    <property type="entry name" value="FAD-binding_Monooxygenases"/>
</dbReference>
<evidence type="ECO:0000256" key="2">
    <source>
        <dbReference type="ARBA" id="ARBA00010139"/>
    </source>
</evidence>
<accession>A0A543DNG7</accession>
<dbReference type="GO" id="GO:0050661">
    <property type="term" value="F:NADP binding"/>
    <property type="evidence" value="ECO:0007669"/>
    <property type="project" value="InterPro"/>
</dbReference>
<evidence type="ECO:0000313" key="8">
    <source>
        <dbReference type="EMBL" id="TQM10879.1"/>
    </source>
</evidence>
<sequence length="536" mass="59780">MGEAERDLDAVVVGAGFSGLYMLHRLRGLGLRAAVLEAGDGVGGTWYWNRYPGARCDSESYYYSYSFDEDLQQEWEWSERYPGQPEILRYLDHVADRFDLRRDIRFGTRVAEAAFDADAGRWRLRTTDGERFTARFFITAVGCLSAANVPDIPGLDSFRGRWFHTGRWPHEGVDFTGLRVGVVGTGSTGIQAIPVIAEQARHLTVFQRTANYSIPARNGPMEAAFQREVKDGYEAIRRTQRASTNGHPFDVSERPALSVSEEERRAVYEAAWERGGLRFRAAFADLLTSKEANDTASEFLRAKIREIVRDPATAEKLVPRDHPFATKRPPIDTDYFETYNRDDVTLVDVRETPIVEITADGLRTTAETHALDRLVFATGFDALTGPLLAMDIRGTGGRTLREKWAEGPRTYLGLQVAGFPNMFTITGPGSPSVLTNMPTSIEQHVDWIADCIAHLRERGLERIEATEEAERAWGEHVEEAAHATLLPLAATSWYLGANVPGKPRVFLPYAGGFAAYARRCAEVAESGYEGFIRTAP</sequence>
<dbReference type="InterPro" id="IPR020946">
    <property type="entry name" value="Flavin_mOase-like"/>
</dbReference>
<keyword evidence="7" id="KW-0503">Monooxygenase</keyword>
<gene>
    <name evidence="8" type="ORF">FB558_3402</name>
</gene>
<dbReference type="AlphaFoldDB" id="A0A543DNG7"/>
<keyword evidence="3" id="KW-0285">Flavoprotein</keyword>
<evidence type="ECO:0000256" key="1">
    <source>
        <dbReference type="ARBA" id="ARBA00001974"/>
    </source>
</evidence>
<keyword evidence="6" id="KW-0560">Oxidoreductase</keyword>
<protein>
    <submittedName>
        <fullName evidence="8">Cation diffusion facilitator CzcD-associated flavoprotein CzcO</fullName>
    </submittedName>
</protein>
<comment type="similarity">
    <text evidence="2">Belongs to the FAD-binding monooxygenase family.</text>
</comment>
<dbReference type="Pfam" id="PF00743">
    <property type="entry name" value="FMO-like"/>
    <property type="match status" value="1"/>
</dbReference>
<dbReference type="PANTHER" id="PTHR43098">
    <property type="entry name" value="L-ORNITHINE N(5)-MONOOXYGENASE-RELATED"/>
    <property type="match status" value="1"/>
</dbReference>
<comment type="cofactor">
    <cofactor evidence="1">
        <name>FAD</name>
        <dbReference type="ChEBI" id="CHEBI:57692"/>
    </cofactor>
</comment>
<dbReference type="RefSeq" id="WP_142054579.1">
    <property type="nucleotide sequence ID" value="NZ_VFPA01000002.1"/>
</dbReference>
<dbReference type="GO" id="GO:0004499">
    <property type="term" value="F:N,N-dimethylaniline monooxygenase activity"/>
    <property type="evidence" value="ECO:0007669"/>
    <property type="project" value="InterPro"/>
</dbReference>
<evidence type="ECO:0000256" key="4">
    <source>
        <dbReference type="ARBA" id="ARBA00022827"/>
    </source>
</evidence>
<dbReference type="Gene3D" id="3.50.50.60">
    <property type="entry name" value="FAD/NAD(P)-binding domain"/>
    <property type="match status" value="2"/>
</dbReference>
<comment type="caution">
    <text evidence="8">The sequence shown here is derived from an EMBL/GenBank/DDBJ whole genome shotgun (WGS) entry which is preliminary data.</text>
</comment>
<dbReference type="PANTHER" id="PTHR43098:SF3">
    <property type="entry name" value="L-ORNITHINE N(5)-MONOOXYGENASE-RELATED"/>
    <property type="match status" value="1"/>
</dbReference>
<name>A0A543DNG7_9PSEU</name>
<dbReference type="InterPro" id="IPR036188">
    <property type="entry name" value="FAD/NAD-bd_sf"/>
</dbReference>
<evidence type="ECO:0000256" key="6">
    <source>
        <dbReference type="ARBA" id="ARBA00023002"/>
    </source>
</evidence>
<evidence type="ECO:0000256" key="5">
    <source>
        <dbReference type="ARBA" id="ARBA00022857"/>
    </source>
</evidence>
<keyword evidence="9" id="KW-1185">Reference proteome</keyword>